<accession>A0A5P2H8Z9</accession>
<sequence>MGQVVATRGVVAHLTRHLIGPGLYLSRHARGDWGSVPEEDAKANDLAVISGARILSAYDIAGVRVWIITEADRSVTTLLLPEEY</sequence>
<organism evidence="1 2">
    <name type="scientific">Cupriavidus pauculus</name>
    <dbReference type="NCBI Taxonomy" id="82633"/>
    <lineage>
        <taxon>Bacteria</taxon>
        <taxon>Pseudomonadati</taxon>
        <taxon>Pseudomonadota</taxon>
        <taxon>Betaproteobacteria</taxon>
        <taxon>Burkholderiales</taxon>
        <taxon>Burkholderiaceae</taxon>
        <taxon>Cupriavidus</taxon>
    </lineage>
</organism>
<protein>
    <recommendedName>
        <fullName evidence="3">Type I restriction endonuclease subunit M</fullName>
    </recommendedName>
</protein>
<proteinExistence type="predicted"/>
<evidence type="ECO:0000313" key="1">
    <source>
        <dbReference type="EMBL" id="QET03799.1"/>
    </source>
</evidence>
<name>A0A5P2H8Z9_9BURK</name>
<gene>
    <name evidence="1" type="ORF">FOB72_11255</name>
</gene>
<reference evidence="1 2" key="1">
    <citation type="submission" date="2019-09" db="EMBL/GenBank/DDBJ databases">
        <title>FDA dAtabase for Regulatory Grade micrObial Sequences (FDA-ARGOS): Supporting development and validation of Infectious Disease Dx tests.</title>
        <authorList>
            <person name="Sciortino C."/>
            <person name="Tallon L."/>
            <person name="Sadzewicz L."/>
            <person name="Vavikolanu K."/>
            <person name="Mehta A."/>
            <person name="Aluvathingal J."/>
            <person name="Nadendla S."/>
            <person name="Nandy P."/>
            <person name="Geyer C."/>
            <person name="Yan Y."/>
            <person name="Sichtig H."/>
        </authorList>
    </citation>
    <scope>NUCLEOTIDE SEQUENCE [LARGE SCALE GENOMIC DNA]</scope>
    <source>
        <strain evidence="1 2">FDAARGOS_664</strain>
    </source>
</reference>
<dbReference type="Proteomes" id="UP000322822">
    <property type="component" value="Chromosome 1"/>
</dbReference>
<dbReference type="EMBL" id="CP044065">
    <property type="protein sequence ID" value="QET03799.1"/>
    <property type="molecule type" value="Genomic_DNA"/>
</dbReference>
<dbReference type="OrthoDB" id="5522207at2"/>
<evidence type="ECO:0000313" key="2">
    <source>
        <dbReference type="Proteomes" id="UP000322822"/>
    </source>
</evidence>
<evidence type="ECO:0008006" key="3">
    <source>
        <dbReference type="Google" id="ProtNLM"/>
    </source>
</evidence>
<dbReference type="AlphaFoldDB" id="A0A5P2H8Z9"/>